<comment type="subunit">
    <text evidence="7">Homodimer.</text>
</comment>
<dbReference type="GO" id="GO:0019430">
    <property type="term" value="P:removal of superoxide radicals"/>
    <property type="evidence" value="ECO:0007669"/>
    <property type="project" value="UniProtKB-UniRule"/>
</dbReference>
<evidence type="ECO:0000256" key="7">
    <source>
        <dbReference type="RuleBase" id="RU003880"/>
    </source>
</evidence>
<evidence type="ECO:0000256" key="8">
    <source>
        <dbReference type="RuleBase" id="RU003881"/>
    </source>
</evidence>
<evidence type="ECO:0000259" key="9">
    <source>
        <dbReference type="Pfam" id="PF07992"/>
    </source>
</evidence>
<dbReference type="SUPFAM" id="SSF51905">
    <property type="entry name" value="FAD/NAD(P)-binding domain"/>
    <property type="match status" value="1"/>
</dbReference>
<evidence type="ECO:0000256" key="1">
    <source>
        <dbReference type="ARBA" id="ARBA00009333"/>
    </source>
</evidence>
<dbReference type="InterPro" id="IPR023753">
    <property type="entry name" value="FAD/NAD-binding_dom"/>
</dbReference>
<dbReference type="GO" id="GO:0005737">
    <property type="term" value="C:cytoplasm"/>
    <property type="evidence" value="ECO:0007669"/>
    <property type="project" value="InterPro"/>
</dbReference>
<dbReference type="PANTHER" id="PTHR48105">
    <property type="entry name" value="THIOREDOXIN REDUCTASE 1-RELATED-RELATED"/>
    <property type="match status" value="1"/>
</dbReference>
<dbReference type="InterPro" id="IPR008255">
    <property type="entry name" value="Pyr_nucl-diS_OxRdtase_2_AS"/>
</dbReference>
<dbReference type="Pfam" id="PF07992">
    <property type="entry name" value="Pyr_redox_2"/>
    <property type="match status" value="1"/>
</dbReference>
<evidence type="ECO:0000313" key="11">
    <source>
        <dbReference type="Proteomes" id="UP000886780"/>
    </source>
</evidence>
<protein>
    <recommendedName>
        <fullName evidence="7">Thioredoxin reductase</fullName>
        <ecNumber evidence="7">1.8.1.9</ecNumber>
    </recommendedName>
</protein>
<comment type="similarity">
    <text evidence="1 7">Belongs to the class-II pyridine nucleotide-disulfide oxidoreductase family.</text>
</comment>
<dbReference type="NCBIfam" id="TIGR01292">
    <property type="entry name" value="TRX_reduct"/>
    <property type="match status" value="1"/>
</dbReference>
<dbReference type="PROSITE" id="PS00573">
    <property type="entry name" value="PYRIDINE_REDOX_2"/>
    <property type="match status" value="1"/>
</dbReference>
<dbReference type="Proteomes" id="UP000886780">
    <property type="component" value="Unassembled WGS sequence"/>
</dbReference>
<reference evidence="10" key="1">
    <citation type="journal article" date="2021" name="PeerJ">
        <title>Extensive microbial diversity within the chicken gut microbiome revealed by metagenomics and culture.</title>
        <authorList>
            <person name="Gilroy R."/>
            <person name="Ravi A."/>
            <person name="Getino M."/>
            <person name="Pursley I."/>
            <person name="Horton D.L."/>
            <person name="Alikhan N.F."/>
            <person name="Baker D."/>
            <person name="Gharbi K."/>
            <person name="Hall N."/>
            <person name="Watson M."/>
            <person name="Adriaenssens E.M."/>
            <person name="Foster-Nyarko E."/>
            <person name="Jarju S."/>
            <person name="Secka A."/>
            <person name="Antonio M."/>
            <person name="Oren A."/>
            <person name="Chaudhuri R.R."/>
            <person name="La Ragione R."/>
            <person name="Hildebrand F."/>
            <person name="Pallen M.J."/>
        </authorList>
    </citation>
    <scope>NUCLEOTIDE SEQUENCE</scope>
    <source>
        <strain evidence="10">ChiGjej4B4-12881</strain>
    </source>
</reference>
<name>A0A9D2AW27_9FIRM</name>
<keyword evidence="4 7" id="KW-0560">Oxidoreductase</keyword>
<gene>
    <name evidence="10" type="primary">trxB</name>
    <name evidence="10" type="ORF">IAA28_06020</name>
</gene>
<dbReference type="GO" id="GO:0004791">
    <property type="term" value="F:thioredoxin-disulfide reductase (NADPH) activity"/>
    <property type="evidence" value="ECO:0007669"/>
    <property type="project" value="UniProtKB-UniRule"/>
</dbReference>
<comment type="cofactor">
    <cofactor evidence="8">
        <name>FAD</name>
        <dbReference type="ChEBI" id="CHEBI:57692"/>
    </cofactor>
    <text evidence="8">Binds 1 FAD per subunit.</text>
</comment>
<evidence type="ECO:0000256" key="3">
    <source>
        <dbReference type="ARBA" id="ARBA00022827"/>
    </source>
</evidence>
<proteinExistence type="inferred from homology"/>
<accession>A0A9D2AW27</accession>
<keyword evidence="2 7" id="KW-0285">Flavoprotein</keyword>
<organism evidence="10 11">
    <name type="scientific">Candidatus Lachnoclostridium stercoripullorum</name>
    <dbReference type="NCBI Taxonomy" id="2838635"/>
    <lineage>
        <taxon>Bacteria</taxon>
        <taxon>Bacillati</taxon>
        <taxon>Bacillota</taxon>
        <taxon>Clostridia</taxon>
        <taxon>Lachnospirales</taxon>
        <taxon>Lachnospiraceae</taxon>
    </lineage>
</organism>
<dbReference type="Gene3D" id="3.50.50.60">
    <property type="entry name" value="FAD/NAD(P)-binding domain"/>
    <property type="match status" value="2"/>
</dbReference>
<evidence type="ECO:0000313" key="10">
    <source>
        <dbReference type="EMBL" id="HIX52342.1"/>
    </source>
</evidence>
<evidence type="ECO:0000256" key="2">
    <source>
        <dbReference type="ARBA" id="ARBA00022630"/>
    </source>
</evidence>
<evidence type="ECO:0000256" key="5">
    <source>
        <dbReference type="ARBA" id="ARBA00023157"/>
    </source>
</evidence>
<keyword evidence="6 7" id="KW-0676">Redox-active center</keyword>
<comment type="catalytic activity">
    <reaction evidence="7">
        <text>[thioredoxin]-dithiol + NADP(+) = [thioredoxin]-disulfide + NADPH + H(+)</text>
        <dbReference type="Rhea" id="RHEA:20345"/>
        <dbReference type="Rhea" id="RHEA-COMP:10698"/>
        <dbReference type="Rhea" id="RHEA-COMP:10700"/>
        <dbReference type="ChEBI" id="CHEBI:15378"/>
        <dbReference type="ChEBI" id="CHEBI:29950"/>
        <dbReference type="ChEBI" id="CHEBI:50058"/>
        <dbReference type="ChEBI" id="CHEBI:57783"/>
        <dbReference type="ChEBI" id="CHEBI:58349"/>
        <dbReference type="EC" id="1.8.1.9"/>
    </reaction>
</comment>
<sequence length="305" mass="32608">MGGIYDVVIIGSGPAGLAAAIYAERAELNAIVIEKNVVSGGQVLTTYEVDNYPGEKGIGGYDLGMKFREHADSLGAEFVEDEVIRIEADGPVKRVVCAGDTYETKTVIIATGASHRKLGIPGEEELAGMGVSYCATCDGAFFRKKTTAVIGGGDVAIEDAIFLSRLCEKVYLVHRRDELRGAKSLQKKLFSLDNVEIVWDSVPERIQGEDKVESLVVSNVKTGEKRELKLQGVFIAVGITPNSSMFEGTVEMENGYIKAGEDCASSCPGIFAAGDVRTKALRQIVTAVADGANAITSVERYLTQL</sequence>
<dbReference type="AlphaFoldDB" id="A0A9D2AW27"/>
<dbReference type="PRINTS" id="PR00368">
    <property type="entry name" value="FADPNR"/>
</dbReference>
<feature type="domain" description="FAD/NAD(P)-binding" evidence="9">
    <location>
        <begin position="5"/>
        <end position="291"/>
    </location>
</feature>
<dbReference type="InterPro" id="IPR050097">
    <property type="entry name" value="Ferredoxin-NADP_redctase_2"/>
</dbReference>
<reference evidence="10" key="2">
    <citation type="submission" date="2021-04" db="EMBL/GenBank/DDBJ databases">
        <authorList>
            <person name="Gilroy R."/>
        </authorList>
    </citation>
    <scope>NUCLEOTIDE SEQUENCE</scope>
    <source>
        <strain evidence="10">ChiGjej4B4-12881</strain>
    </source>
</reference>
<comment type="caution">
    <text evidence="10">The sequence shown here is derived from an EMBL/GenBank/DDBJ whole genome shotgun (WGS) entry which is preliminary data.</text>
</comment>
<keyword evidence="3 7" id="KW-0274">FAD</keyword>
<dbReference type="EC" id="1.8.1.9" evidence="7"/>
<evidence type="ECO:0000256" key="6">
    <source>
        <dbReference type="ARBA" id="ARBA00023284"/>
    </source>
</evidence>
<dbReference type="EMBL" id="DXEU01000106">
    <property type="protein sequence ID" value="HIX52342.1"/>
    <property type="molecule type" value="Genomic_DNA"/>
</dbReference>
<keyword evidence="8" id="KW-0521">NADP</keyword>
<keyword evidence="5" id="KW-1015">Disulfide bond</keyword>
<dbReference type="PRINTS" id="PR00469">
    <property type="entry name" value="PNDRDTASEII"/>
</dbReference>
<dbReference type="InterPro" id="IPR005982">
    <property type="entry name" value="Thioredox_Rdtase"/>
</dbReference>
<evidence type="ECO:0000256" key="4">
    <source>
        <dbReference type="ARBA" id="ARBA00023002"/>
    </source>
</evidence>
<dbReference type="InterPro" id="IPR036188">
    <property type="entry name" value="FAD/NAD-bd_sf"/>
</dbReference>